<dbReference type="InterPro" id="IPR000792">
    <property type="entry name" value="Tscrpt_reg_LuxR_C"/>
</dbReference>
<keyword evidence="2" id="KW-0238">DNA-binding</keyword>
<evidence type="ECO:0000313" key="5">
    <source>
        <dbReference type="EMBL" id="CAB4886302.1"/>
    </source>
</evidence>
<dbReference type="Gene3D" id="1.10.10.10">
    <property type="entry name" value="Winged helix-like DNA-binding domain superfamily/Winged helix DNA-binding domain"/>
    <property type="match status" value="1"/>
</dbReference>
<dbReference type="EMBL" id="CAFBLZ010000060">
    <property type="protein sequence ID" value="CAB4886302.1"/>
    <property type="molecule type" value="Genomic_DNA"/>
</dbReference>
<dbReference type="GO" id="GO:0003677">
    <property type="term" value="F:DNA binding"/>
    <property type="evidence" value="ECO:0007669"/>
    <property type="project" value="UniProtKB-KW"/>
</dbReference>
<dbReference type="InterPro" id="IPR016032">
    <property type="entry name" value="Sig_transdc_resp-reg_C-effctor"/>
</dbReference>
<reference evidence="5" key="1">
    <citation type="submission" date="2020-05" db="EMBL/GenBank/DDBJ databases">
        <authorList>
            <person name="Chiriac C."/>
            <person name="Salcher M."/>
            <person name="Ghai R."/>
            <person name="Kavagutti S V."/>
        </authorList>
    </citation>
    <scope>NUCLEOTIDE SEQUENCE</scope>
</reference>
<evidence type="ECO:0000259" key="4">
    <source>
        <dbReference type="SMART" id="SM00421"/>
    </source>
</evidence>
<keyword evidence="3" id="KW-0804">Transcription</keyword>
<dbReference type="AlphaFoldDB" id="A0A6J7ERS8"/>
<keyword evidence="1" id="KW-0805">Transcription regulation</keyword>
<name>A0A6J7ERS8_9ZZZZ</name>
<dbReference type="PANTHER" id="PTHR44688:SF16">
    <property type="entry name" value="DNA-BINDING TRANSCRIPTIONAL ACTIVATOR DEVR_DOSR"/>
    <property type="match status" value="1"/>
</dbReference>
<dbReference type="Pfam" id="PF00196">
    <property type="entry name" value="GerE"/>
    <property type="match status" value="1"/>
</dbReference>
<organism evidence="5">
    <name type="scientific">freshwater metagenome</name>
    <dbReference type="NCBI Taxonomy" id="449393"/>
    <lineage>
        <taxon>unclassified sequences</taxon>
        <taxon>metagenomes</taxon>
        <taxon>ecological metagenomes</taxon>
    </lineage>
</organism>
<evidence type="ECO:0000256" key="2">
    <source>
        <dbReference type="ARBA" id="ARBA00023125"/>
    </source>
</evidence>
<sequence length="223" mass="24949">MNEIRKFIEWLSFHPTPDEITRALVLDHLAQAHACCSRIGILNTDDSISFIGEYGFEDGKKGKTFPGSVWRTWKNDASEIAIRGSADNWSADKMILMYPLRHRGATQGHLIIRFSKPISNVKQIEDLVLDFAVPISLYLSLKQEGLRPAPSAATREETGSDNLSVRQIAILRGMVEGKTNHELATELGFSVSTIRHETMRIYQALSVSDRKEAAKKALILSLI</sequence>
<feature type="domain" description="HTH luxR-type" evidence="4">
    <location>
        <begin position="160"/>
        <end position="217"/>
    </location>
</feature>
<proteinExistence type="predicted"/>
<dbReference type="SMART" id="SM00421">
    <property type="entry name" value="HTH_LUXR"/>
    <property type="match status" value="1"/>
</dbReference>
<protein>
    <submittedName>
        <fullName evidence="5">Unannotated protein</fullName>
    </submittedName>
</protein>
<evidence type="ECO:0000256" key="1">
    <source>
        <dbReference type="ARBA" id="ARBA00023015"/>
    </source>
</evidence>
<dbReference type="PANTHER" id="PTHR44688">
    <property type="entry name" value="DNA-BINDING TRANSCRIPTIONAL ACTIVATOR DEVR_DOSR"/>
    <property type="match status" value="1"/>
</dbReference>
<dbReference type="SUPFAM" id="SSF46894">
    <property type="entry name" value="C-terminal effector domain of the bipartite response regulators"/>
    <property type="match status" value="1"/>
</dbReference>
<dbReference type="InterPro" id="IPR036388">
    <property type="entry name" value="WH-like_DNA-bd_sf"/>
</dbReference>
<evidence type="ECO:0000256" key="3">
    <source>
        <dbReference type="ARBA" id="ARBA00023163"/>
    </source>
</evidence>
<accession>A0A6J7ERS8</accession>
<dbReference type="GO" id="GO:0006355">
    <property type="term" value="P:regulation of DNA-templated transcription"/>
    <property type="evidence" value="ECO:0007669"/>
    <property type="project" value="InterPro"/>
</dbReference>
<dbReference type="PRINTS" id="PR00038">
    <property type="entry name" value="HTHLUXR"/>
</dbReference>
<gene>
    <name evidence="5" type="ORF">UFOPK3482_00768</name>
</gene>